<proteinExistence type="predicted"/>
<organism evidence="8 9">
    <name type="scientific">Salinibacillus xinjiangensis</name>
    <dbReference type="NCBI Taxonomy" id="1229268"/>
    <lineage>
        <taxon>Bacteria</taxon>
        <taxon>Bacillati</taxon>
        <taxon>Bacillota</taxon>
        <taxon>Bacilli</taxon>
        <taxon>Bacillales</taxon>
        <taxon>Bacillaceae</taxon>
        <taxon>Salinibacillus</taxon>
    </lineage>
</organism>
<dbReference type="GO" id="GO:0012505">
    <property type="term" value="C:endomembrane system"/>
    <property type="evidence" value="ECO:0007669"/>
    <property type="project" value="UniProtKB-SubCell"/>
</dbReference>
<keyword evidence="2 6" id="KW-0812">Transmembrane</keyword>
<dbReference type="OrthoDB" id="9793277at2"/>
<evidence type="ECO:0000259" key="7">
    <source>
        <dbReference type="Pfam" id="PF06803"/>
    </source>
</evidence>
<name>A0A6G1XA70_9BACI</name>
<sequence length="148" mass="17060">MPWKRKWQKNTSNFTEKDIKTESKKANSKAKDYLKDKNKLKNLIEEAEEKAELKKGKKGFVQETWTSLKAMFELVKSYIKGDYRNIPYGSLVIIVGAILYFVMPADAIPDFLVGLGFTDDAAVIGFALKKVKDDVDKFLEWKEAQERE</sequence>
<gene>
    <name evidence="8" type="ORF">GH754_16145</name>
</gene>
<evidence type="ECO:0000256" key="6">
    <source>
        <dbReference type="SAM" id="Phobius"/>
    </source>
</evidence>
<evidence type="ECO:0000256" key="3">
    <source>
        <dbReference type="ARBA" id="ARBA00022989"/>
    </source>
</evidence>
<keyword evidence="9" id="KW-1185">Reference proteome</keyword>
<feature type="transmembrane region" description="Helical" evidence="6">
    <location>
        <begin position="86"/>
        <end position="105"/>
    </location>
</feature>
<comment type="subcellular location">
    <subcellularLocation>
        <location evidence="1">Endomembrane system</location>
        <topology evidence="1">Multi-pass membrane protein</topology>
    </subcellularLocation>
</comment>
<accession>A0A6G1XA70</accession>
<feature type="coiled-coil region" evidence="5">
    <location>
        <begin position="23"/>
        <end position="57"/>
    </location>
</feature>
<dbReference type="InterPro" id="IPR010652">
    <property type="entry name" value="DUF1232"/>
</dbReference>
<dbReference type="Pfam" id="PF06803">
    <property type="entry name" value="DUF1232"/>
    <property type="match status" value="1"/>
</dbReference>
<comment type="caution">
    <text evidence="8">The sequence shown here is derived from an EMBL/GenBank/DDBJ whole genome shotgun (WGS) entry which is preliminary data.</text>
</comment>
<evidence type="ECO:0000256" key="2">
    <source>
        <dbReference type="ARBA" id="ARBA00022692"/>
    </source>
</evidence>
<evidence type="ECO:0000256" key="4">
    <source>
        <dbReference type="ARBA" id="ARBA00023136"/>
    </source>
</evidence>
<evidence type="ECO:0000256" key="5">
    <source>
        <dbReference type="SAM" id="Coils"/>
    </source>
</evidence>
<dbReference type="Proteomes" id="UP000480185">
    <property type="component" value="Unassembled WGS sequence"/>
</dbReference>
<evidence type="ECO:0000313" key="8">
    <source>
        <dbReference type="EMBL" id="MRG87796.1"/>
    </source>
</evidence>
<dbReference type="RefSeq" id="WP_153729685.1">
    <property type="nucleotide sequence ID" value="NZ_WJNH01000012.1"/>
</dbReference>
<keyword evidence="4 6" id="KW-0472">Membrane</keyword>
<feature type="domain" description="DUF1232" evidence="7">
    <location>
        <begin position="91"/>
        <end position="126"/>
    </location>
</feature>
<dbReference type="EMBL" id="WJNH01000012">
    <property type="protein sequence ID" value="MRG87796.1"/>
    <property type="molecule type" value="Genomic_DNA"/>
</dbReference>
<dbReference type="AlphaFoldDB" id="A0A6G1XA70"/>
<keyword evidence="3 6" id="KW-1133">Transmembrane helix</keyword>
<protein>
    <submittedName>
        <fullName evidence="8">DUF1232 domain-containing protein</fullName>
    </submittedName>
</protein>
<evidence type="ECO:0000256" key="1">
    <source>
        <dbReference type="ARBA" id="ARBA00004127"/>
    </source>
</evidence>
<reference evidence="8 9" key="1">
    <citation type="submission" date="2019-11" db="EMBL/GenBank/DDBJ databases">
        <authorList>
            <person name="Li J."/>
        </authorList>
    </citation>
    <scope>NUCLEOTIDE SEQUENCE [LARGE SCALE GENOMIC DNA]</scope>
    <source>
        <strain evidence="8 9">J4</strain>
    </source>
</reference>
<evidence type="ECO:0000313" key="9">
    <source>
        <dbReference type="Proteomes" id="UP000480185"/>
    </source>
</evidence>
<keyword evidence="5" id="KW-0175">Coiled coil</keyword>